<dbReference type="SMART" id="SM00184">
    <property type="entry name" value="RING"/>
    <property type="match status" value="2"/>
</dbReference>
<reference evidence="8 9" key="1">
    <citation type="submission" date="2019-09" db="EMBL/GenBank/DDBJ databases">
        <title>A chromosome-level genome assembly of the Chinese tupelo Nyssa sinensis.</title>
        <authorList>
            <person name="Yang X."/>
            <person name="Kang M."/>
            <person name="Yang Y."/>
            <person name="Xiong H."/>
            <person name="Wang M."/>
            <person name="Zhang Z."/>
            <person name="Wang Z."/>
            <person name="Wu H."/>
            <person name="Ma T."/>
            <person name="Liu J."/>
            <person name="Xi Z."/>
        </authorList>
    </citation>
    <scope>NUCLEOTIDE SEQUENCE [LARGE SCALE GENOMIC DNA]</scope>
    <source>
        <strain evidence="8">J267</strain>
        <tissue evidence="8">Leaf</tissue>
    </source>
</reference>
<feature type="domain" description="ZZ-type" evidence="7">
    <location>
        <begin position="322"/>
        <end position="386"/>
    </location>
</feature>
<name>A0A5J5C9C1_9ASTE</name>
<dbReference type="InterPro" id="IPR013083">
    <property type="entry name" value="Znf_RING/FYVE/PHD"/>
</dbReference>
<dbReference type="Gene3D" id="3.30.40.10">
    <property type="entry name" value="Zinc/RING finger domain, C3HC4 (zinc finger)"/>
    <property type="match status" value="2"/>
</dbReference>
<accession>A0A5J5C9C1</accession>
<keyword evidence="1" id="KW-0479">Metal-binding</keyword>
<evidence type="ECO:0000259" key="6">
    <source>
        <dbReference type="PROSITE" id="PS50089"/>
    </source>
</evidence>
<gene>
    <name evidence="8" type="ORF">F0562_002321</name>
</gene>
<dbReference type="InterPro" id="IPR017907">
    <property type="entry name" value="Znf_RING_CS"/>
</dbReference>
<keyword evidence="2 4" id="KW-0863">Zinc-finger</keyword>
<feature type="region of interest" description="Disordered" evidence="5">
    <location>
        <begin position="407"/>
        <end position="461"/>
    </location>
</feature>
<keyword evidence="9" id="KW-1185">Reference proteome</keyword>
<dbReference type="Proteomes" id="UP000325577">
    <property type="component" value="Linkage Group LG0"/>
</dbReference>
<evidence type="ECO:0000256" key="1">
    <source>
        <dbReference type="ARBA" id="ARBA00022723"/>
    </source>
</evidence>
<evidence type="ECO:0000313" key="8">
    <source>
        <dbReference type="EMBL" id="KAA8550637.1"/>
    </source>
</evidence>
<keyword evidence="3" id="KW-0862">Zinc</keyword>
<dbReference type="FunFam" id="3.30.40.10:FF:000489">
    <property type="entry name" value="E3 ubiquitin-protein ligase PRT1"/>
    <property type="match status" value="1"/>
</dbReference>
<evidence type="ECO:0000256" key="4">
    <source>
        <dbReference type="PROSITE-ProRule" id="PRU00228"/>
    </source>
</evidence>
<protein>
    <recommendedName>
        <fullName evidence="10">RING-type domain-containing protein</fullName>
    </recommendedName>
</protein>
<dbReference type="GO" id="GO:0008270">
    <property type="term" value="F:zinc ion binding"/>
    <property type="evidence" value="ECO:0007669"/>
    <property type="project" value="UniProtKB-KW"/>
</dbReference>
<dbReference type="GO" id="GO:0043161">
    <property type="term" value="P:proteasome-mediated ubiquitin-dependent protein catabolic process"/>
    <property type="evidence" value="ECO:0007669"/>
    <property type="project" value="TreeGrafter"/>
</dbReference>
<evidence type="ECO:0000256" key="3">
    <source>
        <dbReference type="ARBA" id="ARBA00022833"/>
    </source>
</evidence>
<dbReference type="PANTHER" id="PTHR15898">
    <property type="entry name" value="BIFUNCTIONAL APOPTOSIS REGULATOR"/>
    <property type="match status" value="1"/>
</dbReference>
<evidence type="ECO:0008006" key="10">
    <source>
        <dbReference type="Google" id="ProtNLM"/>
    </source>
</evidence>
<dbReference type="InterPro" id="IPR018957">
    <property type="entry name" value="Znf_C3HC4_RING-type"/>
</dbReference>
<evidence type="ECO:0000313" key="9">
    <source>
        <dbReference type="Proteomes" id="UP000325577"/>
    </source>
</evidence>
<dbReference type="OrthoDB" id="6270329at2759"/>
<evidence type="ECO:0000259" key="7">
    <source>
        <dbReference type="PROSITE" id="PS50135"/>
    </source>
</evidence>
<dbReference type="SMART" id="SM00291">
    <property type="entry name" value="ZnF_ZZ"/>
    <property type="match status" value="1"/>
</dbReference>
<organism evidence="8 9">
    <name type="scientific">Nyssa sinensis</name>
    <dbReference type="NCBI Taxonomy" id="561372"/>
    <lineage>
        <taxon>Eukaryota</taxon>
        <taxon>Viridiplantae</taxon>
        <taxon>Streptophyta</taxon>
        <taxon>Embryophyta</taxon>
        <taxon>Tracheophyta</taxon>
        <taxon>Spermatophyta</taxon>
        <taxon>Magnoliopsida</taxon>
        <taxon>eudicotyledons</taxon>
        <taxon>Gunneridae</taxon>
        <taxon>Pentapetalae</taxon>
        <taxon>asterids</taxon>
        <taxon>Cornales</taxon>
        <taxon>Nyssaceae</taxon>
        <taxon>Nyssa</taxon>
    </lineage>
</organism>
<dbReference type="Gene3D" id="3.30.60.90">
    <property type="match status" value="1"/>
</dbReference>
<dbReference type="GO" id="GO:0061630">
    <property type="term" value="F:ubiquitin protein ligase activity"/>
    <property type="evidence" value="ECO:0007669"/>
    <property type="project" value="TreeGrafter"/>
</dbReference>
<dbReference type="PANTHER" id="PTHR15898:SF13">
    <property type="entry name" value="BIFUNCTIONAL APOPTOSIS REGULATOR"/>
    <property type="match status" value="1"/>
</dbReference>
<feature type="compositionally biased region" description="Polar residues" evidence="5">
    <location>
        <begin position="450"/>
        <end position="461"/>
    </location>
</feature>
<feature type="domain" description="RING-type" evidence="6">
    <location>
        <begin position="19"/>
        <end position="59"/>
    </location>
</feature>
<dbReference type="SUPFAM" id="SSF57850">
    <property type="entry name" value="RING/U-box"/>
    <property type="match status" value="3"/>
</dbReference>
<dbReference type="AlphaFoldDB" id="A0A5J5C9C1"/>
<feature type="domain" description="RING-type" evidence="6">
    <location>
        <begin position="205"/>
        <end position="243"/>
    </location>
</feature>
<proteinExistence type="predicted"/>
<dbReference type="InterPro" id="IPR000433">
    <property type="entry name" value="Znf_ZZ"/>
</dbReference>
<evidence type="ECO:0000256" key="2">
    <source>
        <dbReference type="ARBA" id="ARBA00022771"/>
    </source>
</evidence>
<dbReference type="PROSITE" id="PS50089">
    <property type="entry name" value="ZF_RING_2"/>
    <property type="match status" value="2"/>
</dbReference>
<sequence>METQFDGVESEQFSEAFLCSVCLDLLYKPIVLACGHISCFWCVHRSMSDLRESHCPMCRHPYQHFPTICQMLHFLLLKMYPIAYKRRETQILEEEKKMNLFSPQFDAHKCTSHTNEELNHLGDLGQTSTRSSSSTDICSTRNGEPCVNMEQLESVSFLQDNGTKISRVSTGSFEVPSTVAVEAKTNPQKNCNGSCQQVSIDDVLCAACKQLLIRPLILNCGHAYCESCIVIPADEALRCQVCQSPHPRGFPKVCLELDHFLDEQFPKEYTLRRGTVQHKQVHFQRASATTCSTKAGKKGYYFSFLTEDTFLPCWGDHSSKVHIGAGCDSCGMYPIIGDRYRCKDCLEAIGFDLCGDCYNTRSKLPGRFNQQHTPEHRFEIVKSNLIRNIMLRLLGRQLDDGSTAFILSDDASENPENASSSTLSNSSQENAESDLPAPVASNDEEDHNEAQTSQCETASDL</sequence>
<dbReference type="PROSITE" id="PS00518">
    <property type="entry name" value="ZF_RING_1"/>
    <property type="match status" value="1"/>
</dbReference>
<evidence type="ECO:0000256" key="5">
    <source>
        <dbReference type="SAM" id="MobiDB-lite"/>
    </source>
</evidence>
<dbReference type="EMBL" id="CM018031">
    <property type="protein sequence ID" value="KAA8550637.1"/>
    <property type="molecule type" value="Genomic_DNA"/>
</dbReference>
<dbReference type="InterPro" id="IPR043145">
    <property type="entry name" value="Znf_ZZ_sf"/>
</dbReference>
<dbReference type="Pfam" id="PF00097">
    <property type="entry name" value="zf-C3HC4"/>
    <property type="match status" value="1"/>
</dbReference>
<dbReference type="Pfam" id="PF00569">
    <property type="entry name" value="ZZ"/>
    <property type="match status" value="1"/>
</dbReference>
<dbReference type="Pfam" id="PF13920">
    <property type="entry name" value="zf-C3HC4_3"/>
    <property type="match status" value="1"/>
</dbReference>
<dbReference type="PROSITE" id="PS50135">
    <property type="entry name" value="ZF_ZZ_2"/>
    <property type="match status" value="1"/>
</dbReference>
<dbReference type="InterPro" id="IPR001841">
    <property type="entry name" value="Znf_RING"/>
</dbReference>
<dbReference type="CDD" id="cd02338">
    <property type="entry name" value="ZZ_PCMF_like"/>
    <property type="match status" value="1"/>
</dbReference>
<dbReference type="FunFam" id="3.30.60.90:FF:000014">
    <property type="entry name" value="E3 ubiquitin-protein ligase PRT1"/>
    <property type="match status" value="1"/>
</dbReference>